<dbReference type="RefSeq" id="WP_147564232.1">
    <property type="nucleotide sequence ID" value="NZ_CABKQM010000008.1"/>
</dbReference>
<gene>
    <name evidence="1" type="ORF">NE630_08010</name>
</gene>
<accession>A0AAW5K392</accession>
<keyword evidence="2" id="KW-1185">Reference proteome</keyword>
<protein>
    <submittedName>
        <fullName evidence="1">Uncharacterized protein</fullName>
    </submittedName>
</protein>
<dbReference type="Proteomes" id="UP001205919">
    <property type="component" value="Unassembled WGS sequence"/>
</dbReference>
<proteinExistence type="predicted"/>
<organism evidence="1 2">
    <name type="scientific">Cloacibacillus evryensis</name>
    <dbReference type="NCBI Taxonomy" id="508460"/>
    <lineage>
        <taxon>Bacteria</taxon>
        <taxon>Thermotogati</taxon>
        <taxon>Synergistota</taxon>
        <taxon>Synergistia</taxon>
        <taxon>Synergistales</taxon>
        <taxon>Synergistaceae</taxon>
        <taxon>Cloacibacillus</taxon>
    </lineage>
</organism>
<sequence>MWKYGSCEYNAEEFDWEEVPFEDIDLCAECSARRDAIEEEYLALERSRNIMEVVRTVKEQKRIAAEEGRTLGKDELKSIVDIASKEAVAKRE</sequence>
<dbReference type="GeneID" id="95757958"/>
<evidence type="ECO:0000313" key="2">
    <source>
        <dbReference type="Proteomes" id="UP001205919"/>
    </source>
</evidence>
<evidence type="ECO:0000313" key="1">
    <source>
        <dbReference type="EMBL" id="MCQ4814371.1"/>
    </source>
</evidence>
<dbReference type="AlphaFoldDB" id="A0AAW5K392"/>
<name>A0AAW5K392_9BACT</name>
<reference evidence="1 2" key="1">
    <citation type="submission" date="2022-06" db="EMBL/GenBank/DDBJ databases">
        <title>Isolation of gut microbiota from human fecal samples.</title>
        <authorList>
            <person name="Pamer E.G."/>
            <person name="Barat B."/>
            <person name="Waligurski E."/>
            <person name="Medina S."/>
            <person name="Paddock L."/>
            <person name="Mostad J."/>
        </authorList>
    </citation>
    <scope>NUCLEOTIDE SEQUENCE [LARGE SCALE GENOMIC DNA]</scope>
    <source>
        <strain evidence="1 2">DFI.9.90</strain>
    </source>
</reference>
<dbReference type="EMBL" id="JANFYT010000014">
    <property type="protein sequence ID" value="MCQ4814371.1"/>
    <property type="molecule type" value="Genomic_DNA"/>
</dbReference>
<comment type="caution">
    <text evidence="1">The sequence shown here is derived from an EMBL/GenBank/DDBJ whole genome shotgun (WGS) entry which is preliminary data.</text>
</comment>